<keyword evidence="3" id="KW-1185">Reference proteome</keyword>
<dbReference type="Gene3D" id="3.40.50.1820">
    <property type="entry name" value="alpha/beta hydrolase"/>
    <property type="match status" value="1"/>
</dbReference>
<dbReference type="AlphaFoldDB" id="A0A5M6ZMY2"/>
<name>A0A5M6ZMY2_9PROT</name>
<evidence type="ECO:0000259" key="1">
    <source>
        <dbReference type="Pfam" id="PF12697"/>
    </source>
</evidence>
<dbReference type="Pfam" id="PF12697">
    <property type="entry name" value="Abhydrolase_6"/>
    <property type="match status" value="1"/>
</dbReference>
<dbReference type="PANTHER" id="PTHR43798">
    <property type="entry name" value="MONOACYLGLYCEROL LIPASE"/>
    <property type="match status" value="1"/>
</dbReference>
<dbReference type="GO" id="GO:0016020">
    <property type="term" value="C:membrane"/>
    <property type="evidence" value="ECO:0007669"/>
    <property type="project" value="TreeGrafter"/>
</dbReference>
<protein>
    <submittedName>
        <fullName evidence="2">Alpha/beta hydrolase</fullName>
    </submittedName>
</protein>
<dbReference type="InterPro" id="IPR050266">
    <property type="entry name" value="AB_hydrolase_sf"/>
</dbReference>
<dbReference type="InterPro" id="IPR000073">
    <property type="entry name" value="AB_hydrolase_1"/>
</dbReference>
<dbReference type="GO" id="GO:0047372">
    <property type="term" value="F:monoacylglycerol lipase activity"/>
    <property type="evidence" value="ECO:0007669"/>
    <property type="project" value="TreeGrafter"/>
</dbReference>
<organism evidence="2 3">
    <name type="scientific">Alkalicaulis satelles</name>
    <dbReference type="NCBI Taxonomy" id="2609175"/>
    <lineage>
        <taxon>Bacteria</taxon>
        <taxon>Pseudomonadati</taxon>
        <taxon>Pseudomonadota</taxon>
        <taxon>Alphaproteobacteria</taxon>
        <taxon>Maricaulales</taxon>
        <taxon>Maricaulaceae</taxon>
        <taxon>Alkalicaulis</taxon>
    </lineage>
</organism>
<evidence type="ECO:0000313" key="3">
    <source>
        <dbReference type="Proteomes" id="UP000325122"/>
    </source>
</evidence>
<dbReference type="GO" id="GO:0046464">
    <property type="term" value="P:acylglycerol catabolic process"/>
    <property type="evidence" value="ECO:0007669"/>
    <property type="project" value="TreeGrafter"/>
</dbReference>
<sequence length="290" mass="31073">MTDPVRQTIALTQGDIALLTWPAPGRPRLLAAHGNGFNAMSLKAMLTPLAGRFDIVAADLRGHGRTTLPTDPASHHGWTIFARDLTALMGALDRKPDLLAGHSMGAASLLLAAGAMDNPPPLALIEPVVLPPAVYLAAYSPLWPLFRRRVGLGERARRRSNGWPDRKAVMDRYRAKPPFESWAPGVLEDYLQDGLVDTPDGVRLACDPAWEGANFEANRHNLMAAARKAGQRLHVLQAANGSTVLNPSGLKQRGARLETLEGVSHLAPMENPAGASAWVAQIAAREGILG</sequence>
<dbReference type="PANTHER" id="PTHR43798:SF5">
    <property type="entry name" value="MONOACYLGLYCEROL LIPASE ABHD6"/>
    <property type="match status" value="1"/>
</dbReference>
<comment type="caution">
    <text evidence="2">The sequence shown here is derived from an EMBL/GenBank/DDBJ whole genome shotgun (WGS) entry which is preliminary data.</text>
</comment>
<evidence type="ECO:0000313" key="2">
    <source>
        <dbReference type="EMBL" id="KAA5804944.1"/>
    </source>
</evidence>
<dbReference type="EMBL" id="VWOJ01000001">
    <property type="protein sequence ID" value="KAA5804944.1"/>
    <property type="molecule type" value="Genomic_DNA"/>
</dbReference>
<keyword evidence="2" id="KW-0378">Hydrolase</keyword>
<proteinExistence type="predicted"/>
<reference evidence="2 3" key="1">
    <citation type="submission" date="2019-09" db="EMBL/GenBank/DDBJ databases">
        <authorList>
            <person name="Kevbrin V."/>
            <person name="Grouzdev D.S."/>
        </authorList>
    </citation>
    <scope>NUCLEOTIDE SEQUENCE [LARGE SCALE GENOMIC DNA]</scope>
    <source>
        <strain evidence="2 3">G-192</strain>
    </source>
</reference>
<dbReference type="SUPFAM" id="SSF53474">
    <property type="entry name" value="alpha/beta-Hydrolases"/>
    <property type="match status" value="1"/>
</dbReference>
<dbReference type="Proteomes" id="UP000325122">
    <property type="component" value="Unassembled WGS sequence"/>
</dbReference>
<accession>A0A5M6ZMY2</accession>
<feature type="domain" description="AB hydrolase-1" evidence="1">
    <location>
        <begin position="30"/>
        <end position="273"/>
    </location>
</feature>
<dbReference type="InterPro" id="IPR029058">
    <property type="entry name" value="AB_hydrolase_fold"/>
</dbReference>
<gene>
    <name evidence="2" type="ORF">F1654_02815</name>
</gene>
<dbReference type="RefSeq" id="WP_150021975.1">
    <property type="nucleotide sequence ID" value="NZ_VWOJ01000001.1"/>
</dbReference>